<organism evidence="1 2">
    <name type="scientific">Botryotinia fuckeliana (strain T4)</name>
    <name type="common">Noble rot fungus</name>
    <name type="synonym">Botrytis cinerea</name>
    <dbReference type="NCBI Taxonomy" id="999810"/>
    <lineage>
        <taxon>Eukaryota</taxon>
        <taxon>Fungi</taxon>
        <taxon>Dikarya</taxon>
        <taxon>Ascomycota</taxon>
        <taxon>Pezizomycotina</taxon>
        <taxon>Leotiomycetes</taxon>
        <taxon>Helotiales</taxon>
        <taxon>Sclerotiniaceae</taxon>
        <taxon>Botrytis</taxon>
    </lineage>
</organism>
<dbReference type="InParanoid" id="G2XS76"/>
<dbReference type="HOGENOM" id="CLU_2605740_0_0_1"/>
<proteinExistence type="predicted"/>
<sequence>MPLYPTPDLKFLTIGQYLLPPIPSFIIQEVHKFTGNFMVEDFFAPFLDFFLYWRRLVQLHSAICTHLFLLEEFAPAFAV</sequence>
<accession>G2XS76</accession>
<gene>
    <name evidence="1" type="ORF">BofuT4_uP011890.1</name>
</gene>
<dbReference type="AlphaFoldDB" id="G2XS76"/>
<dbReference type="EMBL" id="FQ790260">
    <property type="protein sequence ID" value="CCD43513.1"/>
    <property type="molecule type" value="Genomic_DNA"/>
</dbReference>
<evidence type="ECO:0000313" key="1">
    <source>
        <dbReference type="EMBL" id="CCD43513.1"/>
    </source>
</evidence>
<name>G2XS76_BOTF4</name>
<reference evidence="2" key="1">
    <citation type="journal article" date="2011" name="PLoS Genet.">
        <title>Genomic analysis of the necrotrophic fungal pathogens Sclerotinia sclerotiorum and Botrytis cinerea.</title>
        <authorList>
            <person name="Amselem J."/>
            <person name="Cuomo C.A."/>
            <person name="van Kan J.A."/>
            <person name="Viaud M."/>
            <person name="Benito E.P."/>
            <person name="Couloux A."/>
            <person name="Coutinho P.M."/>
            <person name="de Vries R.P."/>
            <person name="Dyer P.S."/>
            <person name="Fillinger S."/>
            <person name="Fournier E."/>
            <person name="Gout L."/>
            <person name="Hahn M."/>
            <person name="Kohn L."/>
            <person name="Lapalu N."/>
            <person name="Plummer K.M."/>
            <person name="Pradier J.M."/>
            <person name="Quevillon E."/>
            <person name="Sharon A."/>
            <person name="Simon A."/>
            <person name="ten Have A."/>
            <person name="Tudzynski B."/>
            <person name="Tudzynski P."/>
            <person name="Wincker P."/>
            <person name="Andrew M."/>
            <person name="Anthouard V."/>
            <person name="Beever R.E."/>
            <person name="Beffa R."/>
            <person name="Benoit I."/>
            <person name="Bouzid O."/>
            <person name="Brault B."/>
            <person name="Chen Z."/>
            <person name="Choquer M."/>
            <person name="Collemare J."/>
            <person name="Cotton P."/>
            <person name="Danchin E.G."/>
            <person name="Da Silva C."/>
            <person name="Gautier A."/>
            <person name="Giraud C."/>
            <person name="Giraud T."/>
            <person name="Gonzalez C."/>
            <person name="Grossetete S."/>
            <person name="Guldener U."/>
            <person name="Henrissat B."/>
            <person name="Howlett B.J."/>
            <person name="Kodira C."/>
            <person name="Kretschmer M."/>
            <person name="Lappartient A."/>
            <person name="Leroch M."/>
            <person name="Levis C."/>
            <person name="Mauceli E."/>
            <person name="Neuveglise C."/>
            <person name="Oeser B."/>
            <person name="Pearson M."/>
            <person name="Poulain J."/>
            <person name="Poussereau N."/>
            <person name="Quesneville H."/>
            <person name="Rascle C."/>
            <person name="Schumacher J."/>
            <person name="Segurens B."/>
            <person name="Sexton A."/>
            <person name="Silva E."/>
            <person name="Sirven C."/>
            <person name="Soanes D.M."/>
            <person name="Talbot N.J."/>
            <person name="Templeton M."/>
            <person name="Yandava C."/>
            <person name="Yarden O."/>
            <person name="Zeng Q."/>
            <person name="Rollins J.A."/>
            <person name="Lebrun M.H."/>
            <person name="Dickman M."/>
        </authorList>
    </citation>
    <scope>NUCLEOTIDE SEQUENCE [LARGE SCALE GENOMIC DNA]</scope>
    <source>
        <strain evidence="2">T4</strain>
    </source>
</reference>
<protein>
    <submittedName>
        <fullName evidence="1">Uncharacterized protein</fullName>
    </submittedName>
</protein>
<dbReference type="Proteomes" id="UP000008177">
    <property type="component" value="Unplaced contigs"/>
</dbReference>
<evidence type="ECO:0000313" key="2">
    <source>
        <dbReference type="Proteomes" id="UP000008177"/>
    </source>
</evidence>